<accession>A0AAD4HSN0</accession>
<dbReference type="AlphaFoldDB" id="A0AAD4HSN0"/>
<protein>
    <submittedName>
        <fullName evidence="1">Uncharacterized protein</fullName>
    </submittedName>
</protein>
<dbReference type="GeneID" id="64660249"/>
<dbReference type="Proteomes" id="UP001195769">
    <property type="component" value="Unassembled WGS sequence"/>
</dbReference>
<dbReference type="RefSeq" id="XP_041233133.1">
    <property type="nucleotide sequence ID" value="XM_041365951.1"/>
</dbReference>
<reference evidence="1" key="1">
    <citation type="journal article" date="2020" name="New Phytol.">
        <title>Comparative genomics reveals dynamic genome evolution in host specialist ectomycorrhizal fungi.</title>
        <authorList>
            <person name="Lofgren L.A."/>
            <person name="Nguyen N.H."/>
            <person name="Vilgalys R."/>
            <person name="Ruytinx J."/>
            <person name="Liao H.L."/>
            <person name="Branco S."/>
            <person name="Kuo A."/>
            <person name="LaButti K."/>
            <person name="Lipzen A."/>
            <person name="Andreopoulos W."/>
            <person name="Pangilinan J."/>
            <person name="Riley R."/>
            <person name="Hundley H."/>
            <person name="Na H."/>
            <person name="Barry K."/>
            <person name="Grigoriev I.V."/>
            <person name="Stajich J.E."/>
            <person name="Kennedy P.G."/>
        </authorList>
    </citation>
    <scope>NUCLEOTIDE SEQUENCE</scope>
    <source>
        <strain evidence="1">FC203</strain>
    </source>
</reference>
<organism evidence="1 2">
    <name type="scientific">Suillus fuscotomentosus</name>
    <dbReference type="NCBI Taxonomy" id="1912939"/>
    <lineage>
        <taxon>Eukaryota</taxon>
        <taxon>Fungi</taxon>
        <taxon>Dikarya</taxon>
        <taxon>Basidiomycota</taxon>
        <taxon>Agaricomycotina</taxon>
        <taxon>Agaricomycetes</taxon>
        <taxon>Agaricomycetidae</taxon>
        <taxon>Boletales</taxon>
        <taxon>Suillineae</taxon>
        <taxon>Suillaceae</taxon>
        <taxon>Suillus</taxon>
    </lineage>
</organism>
<proteinExistence type="predicted"/>
<sequence>MGYDNVSKSVFKSHSGGHYHIIELVKTEPRKKAHTYSHCKPIMYPSSKNLEYNHRQDPQPSGIFSEGKHFHSCAFLETVKQIYKQIFLWPSGKSPALEQEAFMMILLDQSMTLKSETFLFKLYEELKIDKIILDVLLTVHNNVKCLHIEYLQEH</sequence>
<gene>
    <name evidence="1" type="ORF">F5891DRAFT_1180568</name>
</gene>
<evidence type="ECO:0000313" key="2">
    <source>
        <dbReference type="Proteomes" id="UP001195769"/>
    </source>
</evidence>
<keyword evidence="2" id="KW-1185">Reference proteome</keyword>
<dbReference type="EMBL" id="JABBWK010000002">
    <property type="protein sequence ID" value="KAG1907558.1"/>
    <property type="molecule type" value="Genomic_DNA"/>
</dbReference>
<name>A0AAD4HSN0_9AGAM</name>
<comment type="caution">
    <text evidence="1">The sequence shown here is derived from an EMBL/GenBank/DDBJ whole genome shotgun (WGS) entry which is preliminary data.</text>
</comment>
<evidence type="ECO:0000313" key="1">
    <source>
        <dbReference type="EMBL" id="KAG1907558.1"/>
    </source>
</evidence>